<sequence>MATFVSLTHFTDQGMRTVKDTVKRSEAVKSAAGKFGARIKDVYWTLGQYDMVVVIEASDELAATAFALTIGAAGNTRTQTLRAFPPEEMQAILSKVG</sequence>
<dbReference type="RefSeq" id="WP_266148572.1">
    <property type="nucleotide sequence ID" value="NZ_CP064028.1"/>
</dbReference>
<gene>
    <name evidence="1" type="ORF">ACFO5W_15745</name>
</gene>
<keyword evidence="2" id="KW-1185">Reference proteome</keyword>
<protein>
    <submittedName>
        <fullName evidence="1">GYD domain-containing protein</fullName>
    </submittedName>
</protein>
<organism evidence="1 2">
    <name type="scientific">Dyella halodurans</name>
    <dbReference type="NCBI Taxonomy" id="1920171"/>
    <lineage>
        <taxon>Bacteria</taxon>
        <taxon>Pseudomonadati</taxon>
        <taxon>Pseudomonadota</taxon>
        <taxon>Gammaproteobacteria</taxon>
        <taxon>Lysobacterales</taxon>
        <taxon>Rhodanobacteraceae</taxon>
        <taxon>Dyella</taxon>
    </lineage>
</organism>
<evidence type="ECO:0000313" key="1">
    <source>
        <dbReference type="EMBL" id="MFC4528095.1"/>
    </source>
</evidence>
<dbReference type="Pfam" id="PF08734">
    <property type="entry name" value="GYD"/>
    <property type="match status" value="1"/>
</dbReference>
<evidence type="ECO:0000313" key="2">
    <source>
        <dbReference type="Proteomes" id="UP001595961"/>
    </source>
</evidence>
<dbReference type="InterPro" id="IPR014845">
    <property type="entry name" value="GYD/TTHA1554"/>
</dbReference>
<proteinExistence type="predicted"/>
<comment type="caution">
    <text evidence="1">The sequence shown here is derived from an EMBL/GenBank/DDBJ whole genome shotgun (WGS) entry which is preliminary data.</text>
</comment>
<dbReference type="EMBL" id="JBHSGA010000018">
    <property type="protein sequence ID" value="MFC4528095.1"/>
    <property type="molecule type" value="Genomic_DNA"/>
</dbReference>
<accession>A0ABV9C535</accession>
<reference evidence="2" key="1">
    <citation type="journal article" date="2019" name="Int. J. Syst. Evol. Microbiol.">
        <title>The Global Catalogue of Microorganisms (GCM) 10K type strain sequencing project: providing services to taxonomists for standard genome sequencing and annotation.</title>
        <authorList>
            <consortium name="The Broad Institute Genomics Platform"/>
            <consortium name="The Broad Institute Genome Sequencing Center for Infectious Disease"/>
            <person name="Wu L."/>
            <person name="Ma J."/>
        </authorList>
    </citation>
    <scope>NUCLEOTIDE SEQUENCE [LARGE SCALE GENOMIC DNA]</scope>
    <source>
        <strain evidence="2">CCM 4481</strain>
    </source>
</reference>
<name>A0ABV9C535_9GAMM</name>
<dbReference type="Proteomes" id="UP001595961">
    <property type="component" value="Unassembled WGS sequence"/>
</dbReference>